<dbReference type="GO" id="GO:0005829">
    <property type="term" value="C:cytosol"/>
    <property type="evidence" value="ECO:0007669"/>
    <property type="project" value="TreeGrafter"/>
</dbReference>
<proteinExistence type="inferred from homology"/>
<evidence type="ECO:0000256" key="1">
    <source>
        <dbReference type="ARBA" id="ARBA00000474"/>
    </source>
</evidence>
<feature type="active site" description="Proton acceptor" evidence="13">
    <location>
        <position position="168"/>
    </location>
</feature>
<keyword evidence="10 13" id="KW-0324">Glycolysis</keyword>
<dbReference type="Gene3D" id="3.20.20.70">
    <property type="entry name" value="Aldolase class I"/>
    <property type="match status" value="1"/>
</dbReference>
<evidence type="ECO:0000256" key="7">
    <source>
        <dbReference type="ARBA" id="ARBA00019397"/>
    </source>
</evidence>
<reference evidence="15" key="2">
    <citation type="submission" date="2020-09" db="EMBL/GenBank/DDBJ databases">
        <authorList>
            <person name="Sun Q."/>
            <person name="Zhou Y."/>
        </authorList>
    </citation>
    <scope>NUCLEOTIDE SEQUENCE</scope>
    <source>
        <strain evidence="15">CGMCC 1.15425</strain>
    </source>
</reference>
<dbReference type="GO" id="GO:0006096">
    <property type="term" value="P:glycolytic process"/>
    <property type="evidence" value="ECO:0007669"/>
    <property type="project" value="UniProtKB-UniRule"/>
</dbReference>
<dbReference type="GO" id="GO:0004807">
    <property type="term" value="F:triose-phosphate isomerase activity"/>
    <property type="evidence" value="ECO:0007669"/>
    <property type="project" value="UniProtKB-UniRule"/>
</dbReference>
<feature type="binding site" evidence="13">
    <location>
        <begin position="9"/>
        <end position="11"/>
    </location>
    <ligand>
        <name>substrate</name>
    </ligand>
</feature>
<evidence type="ECO:0000256" key="14">
    <source>
        <dbReference type="RuleBase" id="RU363013"/>
    </source>
</evidence>
<evidence type="ECO:0000256" key="11">
    <source>
        <dbReference type="ARBA" id="ARBA00023235"/>
    </source>
</evidence>
<evidence type="ECO:0000256" key="2">
    <source>
        <dbReference type="ARBA" id="ARBA00004742"/>
    </source>
</evidence>
<comment type="pathway">
    <text evidence="13 14">Carbohydrate degradation; glycolysis; D-glyceraldehyde 3-phosphate from glycerone phosphate: step 1/1.</text>
</comment>
<evidence type="ECO:0000256" key="3">
    <source>
        <dbReference type="ARBA" id="ARBA00004939"/>
    </source>
</evidence>
<sequence>MRRALVAGNWKMNGSQASIKSLVSDLLPVLANGINGVDVVVCPPYPYLGQVAEAAFGSEIVLGAQDLSEEASGAFTGEVSGSMLSDFRVRFVLVGHSERRVRCGESDELVAKKFAAAQAAGLIPVLCVGESLDHRQSGHAEDVVATQMTAIIEQCGVKALEDAVIAYEPVWAIGTGQAASAEDAQLMHAFIRQVVAQFDAGVASGVQILYGGSVNADNAEALFACEDIDGGLVGGASLNAKDFIRICQSVS</sequence>
<keyword evidence="9 13" id="KW-0963">Cytoplasm</keyword>
<dbReference type="GO" id="GO:0006094">
    <property type="term" value="P:gluconeogenesis"/>
    <property type="evidence" value="ECO:0007669"/>
    <property type="project" value="UniProtKB-UniRule"/>
</dbReference>
<gene>
    <name evidence="15" type="primary">tpiA-1</name>
    <name evidence="13" type="synonym">tpiA</name>
    <name evidence="15" type="ORF">GCM10011403_18250</name>
</gene>
<keyword evidence="16" id="KW-1185">Reference proteome</keyword>
<keyword evidence="8 13" id="KW-0312">Gluconeogenesis</keyword>
<dbReference type="HAMAP" id="MF_00147_B">
    <property type="entry name" value="TIM_B"/>
    <property type="match status" value="1"/>
</dbReference>
<dbReference type="GO" id="GO:0019563">
    <property type="term" value="P:glycerol catabolic process"/>
    <property type="evidence" value="ECO:0007669"/>
    <property type="project" value="TreeGrafter"/>
</dbReference>
<dbReference type="Proteomes" id="UP000627715">
    <property type="component" value="Unassembled WGS sequence"/>
</dbReference>
<evidence type="ECO:0000256" key="5">
    <source>
        <dbReference type="ARBA" id="ARBA00011738"/>
    </source>
</evidence>
<organism evidence="15 16">
    <name type="scientific">Pseudohongiella nitratireducens</name>
    <dbReference type="NCBI Taxonomy" id="1768907"/>
    <lineage>
        <taxon>Bacteria</taxon>
        <taxon>Pseudomonadati</taxon>
        <taxon>Pseudomonadota</taxon>
        <taxon>Gammaproteobacteria</taxon>
        <taxon>Pseudomonadales</taxon>
        <taxon>Pseudohongiellaceae</taxon>
        <taxon>Pseudohongiella</taxon>
    </lineage>
</organism>
<comment type="catalytic activity">
    <reaction evidence="1 13 14">
        <text>D-glyceraldehyde 3-phosphate = dihydroxyacetone phosphate</text>
        <dbReference type="Rhea" id="RHEA:18585"/>
        <dbReference type="ChEBI" id="CHEBI:57642"/>
        <dbReference type="ChEBI" id="CHEBI:59776"/>
        <dbReference type="EC" id="5.3.1.1"/>
    </reaction>
</comment>
<dbReference type="EC" id="5.3.1.1" evidence="6 13"/>
<dbReference type="GO" id="GO:0046166">
    <property type="term" value="P:glyceraldehyde-3-phosphate biosynthetic process"/>
    <property type="evidence" value="ECO:0007669"/>
    <property type="project" value="TreeGrafter"/>
</dbReference>
<dbReference type="InterPro" id="IPR000652">
    <property type="entry name" value="Triosephosphate_isomerase"/>
</dbReference>
<dbReference type="PROSITE" id="PS51440">
    <property type="entry name" value="TIM_2"/>
    <property type="match status" value="1"/>
</dbReference>
<comment type="subunit">
    <text evidence="5 13 14">Homodimer.</text>
</comment>
<evidence type="ECO:0000256" key="9">
    <source>
        <dbReference type="ARBA" id="ARBA00022490"/>
    </source>
</evidence>
<evidence type="ECO:0000256" key="4">
    <source>
        <dbReference type="ARBA" id="ARBA00007422"/>
    </source>
</evidence>
<dbReference type="PANTHER" id="PTHR21139:SF42">
    <property type="entry name" value="TRIOSEPHOSPHATE ISOMERASE"/>
    <property type="match status" value="1"/>
</dbReference>
<reference evidence="15" key="1">
    <citation type="journal article" date="2014" name="Int. J. Syst. Evol. Microbiol.">
        <title>Complete genome sequence of Corynebacterium casei LMG S-19264T (=DSM 44701T), isolated from a smear-ripened cheese.</title>
        <authorList>
            <consortium name="US DOE Joint Genome Institute (JGI-PGF)"/>
            <person name="Walter F."/>
            <person name="Albersmeier A."/>
            <person name="Kalinowski J."/>
            <person name="Ruckert C."/>
        </authorList>
    </citation>
    <scope>NUCLEOTIDE SEQUENCE</scope>
    <source>
        <strain evidence="15">CGMCC 1.15425</strain>
    </source>
</reference>
<dbReference type="PANTHER" id="PTHR21139">
    <property type="entry name" value="TRIOSEPHOSPHATE ISOMERASE"/>
    <property type="match status" value="1"/>
</dbReference>
<evidence type="ECO:0000256" key="13">
    <source>
        <dbReference type="HAMAP-Rule" id="MF_00147"/>
    </source>
</evidence>
<dbReference type="SUPFAM" id="SSF51351">
    <property type="entry name" value="Triosephosphate isomerase (TIM)"/>
    <property type="match status" value="1"/>
</dbReference>
<comment type="similarity">
    <text evidence="4 13 14">Belongs to the triosephosphate isomerase family.</text>
</comment>
<feature type="binding site" evidence="13">
    <location>
        <begin position="234"/>
        <end position="235"/>
    </location>
    <ligand>
        <name>substrate</name>
    </ligand>
</feature>
<comment type="subcellular location">
    <subcellularLocation>
        <location evidence="13 14">Cytoplasm</location>
    </subcellularLocation>
</comment>
<keyword evidence="11 13" id="KW-0413">Isomerase</keyword>
<comment type="caution">
    <text evidence="15">The sequence shown here is derived from an EMBL/GenBank/DDBJ whole genome shotgun (WGS) entry which is preliminary data.</text>
</comment>
<evidence type="ECO:0000256" key="6">
    <source>
        <dbReference type="ARBA" id="ARBA00011940"/>
    </source>
</evidence>
<dbReference type="CDD" id="cd00311">
    <property type="entry name" value="TIM"/>
    <property type="match status" value="1"/>
</dbReference>
<dbReference type="EMBL" id="BMIY01000007">
    <property type="protein sequence ID" value="GFZ75897.1"/>
    <property type="molecule type" value="Genomic_DNA"/>
</dbReference>
<evidence type="ECO:0000313" key="15">
    <source>
        <dbReference type="EMBL" id="GFZ75897.1"/>
    </source>
</evidence>
<comment type="function">
    <text evidence="12 13">Involved in the gluconeogenesis. Catalyzes stereospecifically the conversion of dihydroxyacetone phosphate (DHAP) to D-glyceraldehyde-3-phosphate (G3P).</text>
</comment>
<dbReference type="InterPro" id="IPR020861">
    <property type="entry name" value="Triosephosphate_isomerase_AS"/>
</dbReference>
<feature type="binding site" evidence="13">
    <location>
        <position position="213"/>
    </location>
    <ligand>
        <name>substrate</name>
    </ligand>
</feature>
<dbReference type="NCBIfam" id="TIGR00419">
    <property type="entry name" value="tim"/>
    <property type="match status" value="1"/>
</dbReference>
<comment type="pathway">
    <text evidence="2 13 14">Carbohydrate biosynthesis; gluconeogenesis.</text>
</comment>
<dbReference type="FunFam" id="3.20.20.70:FF:000020">
    <property type="entry name" value="Triosephosphate isomerase"/>
    <property type="match status" value="1"/>
</dbReference>
<protein>
    <recommendedName>
        <fullName evidence="7 13">Triosephosphate isomerase</fullName>
        <shortName evidence="13">TIM</shortName>
        <shortName evidence="13">TPI</shortName>
        <ecNumber evidence="6 13">5.3.1.1</ecNumber>
    </recommendedName>
    <alternativeName>
        <fullName evidence="13">Triose-phosphate isomerase</fullName>
    </alternativeName>
</protein>
<evidence type="ECO:0000256" key="8">
    <source>
        <dbReference type="ARBA" id="ARBA00022432"/>
    </source>
</evidence>
<dbReference type="OrthoDB" id="9809429at2"/>
<dbReference type="AlphaFoldDB" id="A0A916QIP7"/>
<feature type="binding site" evidence="13">
    <location>
        <position position="174"/>
    </location>
    <ligand>
        <name>substrate</name>
    </ligand>
</feature>
<dbReference type="RefSeq" id="WP_068810876.1">
    <property type="nucleotide sequence ID" value="NZ_BMIY01000007.1"/>
</dbReference>
<comment type="pathway">
    <text evidence="3">Carbohydrate metabolism; erythritol degradation.</text>
</comment>
<accession>A0A916QIP7</accession>
<evidence type="ECO:0000256" key="10">
    <source>
        <dbReference type="ARBA" id="ARBA00023152"/>
    </source>
</evidence>
<name>A0A916QIP7_9GAMM</name>
<dbReference type="Pfam" id="PF00121">
    <property type="entry name" value="TIM"/>
    <property type="match status" value="1"/>
</dbReference>
<dbReference type="PROSITE" id="PS00171">
    <property type="entry name" value="TIM_1"/>
    <property type="match status" value="1"/>
</dbReference>
<dbReference type="InterPro" id="IPR013785">
    <property type="entry name" value="Aldolase_TIM"/>
</dbReference>
<dbReference type="InterPro" id="IPR022896">
    <property type="entry name" value="TrioseP_Isoase_bac/euk"/>
</dbReference>
<feature type="active site" description="Electrophile" evidence="13">
    <location>
        <position position="96"/>
    </location>
</feature>
<evidence type="ECO:0000256" key="12">
    <source>
        <dbReference type="ARBA" id="ARBA00055680"/>
    </source>
</evidence>
<evidence type="ECO:0000313" key="16">
    <source>
        <dbReference type="Proteomes" id="UP000627715"/>
    </source>
</evidence>
<dbReference type="InterPro" id="IPR035990">
    <property type="entry name" value="TIM_sf"/>
</dbReference>